<gene>
    <name evidence="1" type="ORF">RSSM_04397</name>
</gene>
<dbReference type="EMBL" id="ANOH01000291">
    <property type="protein sequence ID" value="EMI54178.1"/>
    <property type="molecule type" value="Genomic_DNA"/>
</dbReference>
<dbReference type="Proteomes" id="UP000011885">
    <property type="component" value="Unassembled WGS sequence"/>
</dbReference>
<comment type="caution">
    <text evidence="1">The sequence shown here is derived from an EMBL/GenBank/DDBJ whole genome shotgun (WGS) entry which is preliminary data.</text>
</comment>
<proteinExistence type="predicted"/>
<evidence type="ECO:0000313" key="1">
    <source>
        <dbReference type="EMBL" id="EMI54178.1"/>
    </source>
</evidence>
<dbReference type="AlphaFoldDB" id="M5UDW0"/>
<keyword evidence="2" id="KW-1185">Reference proteome</keyword>
<name>M5UDW0_9BACT</name>
<accession>M5UDW0</accession>
<organism evidence="1 2">
    <name type="scientific">Rhodopirellula sallentina SM41</name>
    <dbReference type="NCBI Taxonomy" id="1263870"/>
    <lineage>
        <taxon>Bacteria</taxon>
        <taxon>Pseudomonadati</taxon>
        <taxon>Planctomycetota</taxon>
        <taxon>Planctomycetia</taxon>
        <taxon>Pirellulales</taxon>
        <taxon>Pirellulaceae</taxon>
        <taxon>Rhodopirellula</taxon>
    </lineage>
</organism>
<dbReference type="PATRIC" id="fig|1263870.3.peg.4649"/>
<reference evidence="1 2" key="1">
    <citation type="journal article" date="2013" name="Mar. Genomics">
        <title>Expression of sulfatases in Rhodopirellula baltica and the diversity of sulfatases in the genus Rhodopirellula.</title>
        <authorList>
            <person name="Wegner C.E."/>
            <person name="Richter-Heitmann T."/>
            <person name="Klindworth A."/>
            <person name="Klockow C."/>
            <person name="Richter M."/>
            <person name="Achstetter T."/>
            <person name="Glockner F.O."/>
            <person name="Harder J."/>
        </authorList>
    </citation>
    <scope>NUCLEOTIDE SEQUENCE [LARGE SCALE GENOMIC DNA]</scope>
    <source>
        <strain evidence="1 2">SM41</strain>
    </source>
</reference>
<sequence>MQNWLSALDNDPKFIFKASTAASKAADFVLSFSRQEEPVAV</sequence>
<protein>
    <submittedName>
        <fullName evidence="1">Uncharacterized protein</fullName>
    </submittedName>
</protein>
<evidence type="ECO:0000313" key="2">
    <source>
        <dbReference type="Proteomes" id="UP000011885"/>
    </source>
</evidence>